<keyword evidence="5" id="KW-1185">Reference proteome</keyword>
<dbReference type="SUPFAM" id="SSF52096">
    <property type="entry name" value="ClpP/crotonase"/>
    <property type="match status" value="1"/>
</dbReference>
<feature type="domain" description="Tail specific protease" evidence="2">
    <location>
        <begin position="252"/>
        <end position="437"/>
    </location>
</feature>
<dbReference type="PANTHER" id="PTHR32060:SF30">
    <property type="entry name" value="CARBOXY-TERMINAL PROCESSING PROTEASE CTPA"/>
    <property type="match status" value="1"/>
</dbReference>
<feature type="domain" description="Chlamydial protease/proteasome-like activity factor PDZ" evidence="3">
    <location>
        <begin position="118"/>
        <end position="170"/>
    </location>
</feature>
<proteinExistence type="predicted"/>
<comment type="caution">
    <text evidence="4">The sequence shown here is derived from an EMBL/GenBank/DDBJ whole genome shotgun (WGS) entry which is preliminary data.</text>
</comment>
<dbReference type="InterPro" id="IPR041126">
    <property type="entry name" value="CPAF_PDZ"/>
</dbReference>
<dbReference type="Pfam" id="PF03572">
    <property type="entry name" value="Peptidase_S41"/>
    <property type="match status" value="1"/>
</dbReference>
<dbReference type="InterPro" id="IPR029045">
    <property type="entry name" value="ClpP/crotonase-like_dom_sf"/>
</dbReference>
<dbReference type="GO" id="GO:0008236">
    <property type="term" value="F:serine-type peptidase activity"/>
    <property type="evidence" value="ECO:0007669"/>
    <property type="project" value="InterPro"/>
</dbReference>
<evidence type="ECO:0000256" key="1">
    <source>
        <dbReference type="SAM" id="SignalP"/>
    </source>
</evidence>
<dbReference type="Pfam" id="PF17816">
    <property type="entry name" value="PDZ_4"/>
    <property type="match status" value="1"/>
</dbReference>
<feature type="signal peptide" evidence="1">
    <location>
        <begin position="1"/>
        <end position="21"/>
    </location>
</feature>
<dbReference type="InterPro" id="IPR005151">
    <property type="entry name" value="Tail-specific_protease"/>
</dbReference>
<dbReference type="EMBL" id="JACSIT010000104">
    <property type="protein sequence ID" value="MBC6994772.1"/>
    <property type="molecule type" value="Genomic_DNA"/>
</dbReference>
<dbReference type="AlphaFoldDB" id="A0A923PIM5"/>
<name>A0A923PIM5_9BACT</name>
<gene>
    <name evidence="4" type="ORF">H9S92_11390</name>
</gene>
<dbReference type="Proteomes" id="UP000650081">
    <property type="component" value="Unassembled WGS sequence"/>
</dbReference>
<dbReference type="GO" id="GO:0004175">
    <property type="term" value="F:endopeptidase activity"/>
    <property type="evidence" value="ECO:0007669"/>
    <property type="project" value="TreeGrafter"/>
</dbReference>
<dbReference type="GO" id="GO:0030288">
    <property type="term" value="C:outer membrane-bounded periplasmic space"/>
    <property type="evidence" value="ECO:0007669"/>
    <property type="project" value="TreeGrafter"/>
</dbReference>
<dbReference type="GO" id="GO:0006508">
    <property type="term" value="P:proteolysis"/>
    <property type="evidence" value="ECO:0007669"/>
    <property type="project" value="InterPro"/>
</dbReference>
<dbReference type="Gene3D" id="3.90.226.10">
    <property type="entry name" value="2-enoyl-CoA Hydratase, Chain A, domain 1"/>
    <property type="match status" value="1"/>
</dbReference>
<dbReference type="GO" id="GO:0007165">
    <property type="term" value="P:signal transduction"/>
    <property type="evidence" value="ECO:0007669"/>
    <property type="project" value="TreeGrafter"/>
</dbReference>
<feature type="chain" id="PRO_5038116463" evidence="1">
    <location>
        <begin position="22"/>
        <end position="479"/>
    </location>
</feature>
<keyword evidence="1" id="KW-0732">Signal</keyword>
<evidence type="ECO:0000259" key="2">
    <source>
        <dbReference type="Pfam" id="PF03572"/>
    </source>
</evidence>
<dbReference type="PANTHER" id="PTHR32060">
    <property type="entry name" value="TAIL-SPECIFIC PROTEASE"/>
    <property type="match status" value="1"/>
</dbReference>
<evidence type="ECO:0000313" key="5">
    <source>
        <dbReference type="Proteomes" id="UP000650081"/>
    </source>
</evidence>
<dbReference type="Gene3D" id="2.30.42.10">
    <property type="match status" value="1"/>
</dbReference>
<evidence type="ECO:0000313" key="4">
    <source>
        <dbReference type="EMBL" id="MBC6994772.1"/>
    </source>
</evidence>
<dbReference type="InterPro" id="IPR036034">
    <property type="entry name" value="PDZ_sf"/>
</dbReference>
<accession>A0A923PIM5</accession>
<organism evidence="4 5">
    <name type="scientific">Neolewinella lacunae</name>
    <dbReference type="NCBI Taxonomy" id="1517758"/>
    <lineage>
        <taxon>Bacteria</taxon>
        <taxon>Pseudomonadati</taxon>
        <taxon>Bacteroidota</taxon>
        <taxon>Saprospiria</taxon>
        <taxon>Saprospirales</taxon>
        <taxon>Lewinellaceae</taxon>
        <taxon>Neolewinella</taxon>
    </lineage>
</organism>
<dbReference type="RefSeq" id="WP_187466844.1">
    <property type="nucleotide sequence ID" value="NZ_JACSIT010000104.1"/>
</dbReference>
<evidence type="ECO:0000259" key="3">
    <source>
        <dbReference type="Pfam" id="PF17816"/>
    </source>
</evidence>
<protein>
    <submittedName>
        <fullName evidence="4">PDZ domain-containing protein</fullName>
    </submittedName>
</protein>
<sequence length="479" mass="53824">MKMKKLCAYVLLFGSWGMLSAQDPQGPYEKMLTQAQLMEDYDVLYASLINYHPAPFHYTPEAEFRAFYESQREALPDSLTELKFHLVARHLIARVKCGHTFGKPSEAWYNSLKGQKILLPFEIKRAEGKIYIANTTDEDLPFSTNDELLSLDSIPIKDVLAEMAQFQERDGYTTALVEAETIRKFRTYFLFLCGIQREVLVGFKNQAGDVQETWVNNANSPLKAPVETALPGAFEVVYANDWSTYALDETQNLAYLKISSFSDRKAFKKYYAEVFEHLQQYPAAQLVLDLRNNSGGYFGNGNRLLSHLTPDPFEFNFNEPKRKVTKNKHVSMDFWNKLTRMAFSIKPSKHKIAGQKTHTFTYQPSKVLHTGKVNVITNGSTFSQAALVAAHLHEHGATFFGGETGGTESGANAMVYYDLVLPHSAIRVRIPRYQIVSNSSLGAFGYGVPVQHPLSAGLAPGEDQVLAETIRIISAGKQD</sequence>
<reference evidence="4" key="1">
    <citation type="submission" date="2020-08" db="EMBL/GenBank/DDBJ databases">
        <title>Lewinella bacteria from marine environments.</title>
        <authorList>
            <person name="Zhong Y."/>
        </authorList>
    </citation>
    <scope>NUCLEOTIDE SEQUENCE</scope>
    <source>
        <strain evidence="4">KCTC 42187</strain>
    </source>
</reference>